<accession>A0A652YRF0</accession>
<dbReference type="EMBL" id="VNIQ01000003">
    <property type="protein sequence ID" value="TYQ05146.1"/>
    <property type="molecule type" value="Genomic_DNA"/>
</dbReference>
<proteinExistence type="inferred from homology"/>
<dbReference type="Gene3D" id="3.40.1710.10">
    <property type="entry name" value="abc type-2 transporter like domain"/>
    <property type="match status" value="1"/>
</dbReference>
<feature type="transmembrane region" description="Helical" evidence="7">
    <location>
        <begin position="352"/>
        <end position="376"/>
    </location>
</feature>
<gene>
    <name evidence="9" type="ORF">FNL38_103497</name>
</gene>
<dbReference type="Pfam" id="PF12051">
    <property type="entry name" value="DUF3533"/>
    <property type="match status" value="1"/>
</dbReference>
<feature type="transmembrane region" description="Helical" evidence="7">
    <location>
        <begin position="382"/>
        <end position="400"/>
    </location>
</feature>
<reference evidence="9" key="1">
    <citation type="submission" date="2019-07" db="EMBL/GenBank/DDBJ databases">
        <title>Genomic Encyclopedia of Type Strains, Phase IV (KMG-IV): sequencing the most valuable type-strain genomes for metagenomic binning, comparative biology and taxonomic classification.</title>
        <authorList>
            <person name="Goeker M."/>
        </authorList>
    </citation>
    <scope>NUCLEOTIDE SEQUENCE</scope>
    <source>
        <strain evidence="9">DSM 44596</strain>
    </source>
</reference>
<feature type="domain" description="DUF3533" evidence="8">
    <location>
        <begin position="65"/>
        <end position="440"/>
    </location>
</feature>
<evidence type="ECO:0000256" key="6">
    <source>
        <dbReference type="ARBA" id="ARBA00023136"/>
    </source>
</evidence>
<keyword evidence="5 7" id="KW-1133">Transmembrane helix</keyword>
<comment type="caution">
    <text evidence="9">The sequence shown here is derived from an EMBL/GenBank/DDBJ whole genome shotgun (WGS) entry which is preliminary data.</text>
</comment>
<feature type="transmembrane region" description="Helical" evidence="7">
    <location>
        <begin position="443"/>
        <end position="464"/>
    </location>
</feature>
<protein>
    <submittedName>
        <fullName evidence="9">YhgE/Pip-like protein</fullName>
    </submittedName>
</protein>
<keyword evidence="6 7" id="KW-0472">Membrane</keyword>
<comment type="similarity">
    <text evidence="2">Belongs to the ABC-2 integral membrane protein family.</text>
</comment>
<dbReference type="AlphaFoldDB" id="A0A652YRF0"/>
<evidence type="ECO:0000256" key="1">
    <source>
        <dbReference type="ARBA" id="ARBA00004651"/>
    </source>
</evidence>
<organism evidence="9">
    <name type="scientific">Nocardia globerula</name>
    <dbReference type="NCBI Taxonomy" id="1818"/>
    <lineage>
        <taxon>Bacteria</taxon>
        <taxon>Bacillati</taxon>
        <taxon>Actinomycetota</taxon>
        <taxon>Actinomycetes</taxon>
        <taxon>Mycobacteriales</taxon>
        <taxon>Nocardiaceae</taxon>
        <taxon>Nocardia</taxon>
    </lineage>
</organism>
<evidence type="ECO:0000313" key="9">
    <source>
        <dbReference type="EMBL" id="TYQ05146.1"/>
    </source>
</evidence>
<dbReference type="InterPro" id="IPR051328">
    <property type="entry name" value="T7SS_ABC-Transporter"/>
</dbReference>
<keyword evidence="3" id="KW-1003">Cell membrane</keyword>
<evidence type="ECO:0000256" key="5">
    <source>
        <dbReference type="ARBA" id="ARBA00022989"/>
    </source>
</evidence>
<dbReference type="InterPro" id="IPR022703">
    <property type="entry name" value="DUF3533"/>
</dbReference>
<evidence type="ECO:0000256" key="3">
    <source>
        <dbReference type="ARBA" id="ARBA00022475"/>
    </source>
</evidence>
<evidence type="ECO:0000256" key="2">
    <source>
        <dbReference type="ARBA" id="ARBA00007783"/>
    </source>
</evidence>
<feature type="transmembrane region" description="Helical" evidence="7">
    <location>
        <begin position="59"/>
        <end position="79"/>
    </location>
</feature>
<evidence type="ECO:0000256" key="7">
    <source>
        <dbReference type="SAM" id="Phobius"/>
    </source>
</evidence>
<dbReference type="PANTHER" id="PTHR43077">
    <property type="entry name" value="TRANSPORT PERMEASE YVFS-RELATED"/>
    <property type="match status" value="1"/>
</dbReference>
<comment type="subcellular location">
    <subcellularLocation>
        <location evidence="1">Cell membrane</location>
        <topology evidence="1">Multi-pass membrane protein</topology>
    </subcellularLocation>
</comment>
<keyword evidence="4 7" id="KW-0812">Transmembrane</keyword>
<feature type="transmembrane region" description="Helical" evidence="7">
    <location>
        <begin position="320"/>
        <end position="340"/>
    </location>
</feature>
<sequence>MLLEQIRISGFPEERQGQQHHTFASTLSHTLSVHEKAGRLTMSTHDTPSARSVLHTPRFWLAPVIVVLLLMSALAALYMGGILDPKKHLDEFPIALVNEDVGGTLPGSDPAAVENFGNDIAAALENGIDPEKIDLQQLSLIESQSRLSSGTLYGSIVIPRDFTQQTIALAQGSVAATEVQQPIITIYTNPRAGSISASLVQSIGTTALEPVNKNMGEQLTTLVTQQLQAGGTGMQLSGASRLLLENPVNVLTVAHDPLPDGTGFGLVAFYFALLLVLAGFTGATVVNSLVDGMLGYAPTEFGPLFVQNDVVGINRFQTLLIKWGFMIVLSGVVSGLFQLISRTLGMPVTQGFALWAYGTLVIIAVGVTAMSVMAAFGSLGMLINLFVFVILALPSSGGTIPLEASPGLYSWLAQFEPMHQIYMGTRAILFFGAHGDAGLTHAIWMTLLGLAIGLVLGFVVTRLYDRKGYERTHRAKTA</sequence>
<name>A0A652YRF0_NOCGL</name>
<dbReference type="PANTHER" id="PTHR43077:SF8">
    <property type="entry name" value="DOXORUBICIN RESISTANCE ABC TRANSPORTER PERMEASE PROTEIN DRRB"/>
    <property type="match status" value="1"/>
</dbReference>
<feature type="transmembrane region" description="Helical" evidence="7">
    <location>
        <begin position="264"/>
        <end position="286"/>
    </location>
</feature>
<evidence type="ECO:0000256" key="4">
    <source>
        <dbReference type="ARBA" id="ARBA00022692"/>
    </source>
</evidence>
<dbReference type="GO" id="GO:0005886">
    <property type="term" value="C:plasma membrane"/>
    <property type="evidence" value="ECO:0007669"/>
    <property type="project" value="UniProtKB-SubCell"/>
</dbReference>
<evidence type="ECO:0000259" key="8">
    <source>
        <dbReference type="Pfam" id="PF12051"/>
    </source>
</evidence>